<evidence type="ECO:0000256" key="1">
    <source>
        <dbReference type="SAM" id="MobiDB-lite"/>
    </source>
</evidence>
<gene>
    <name evidence="3" type="primary">LOC118477164</name>
</gene>
<proteinExistence type="predicted"/>
<evidence type="ECO:0000313" key="3">
    <source>
        <dbReference type="RefSeq" id="XP_035826188.1"/>
    </source>
</evidence>
<name>A0ABM1VUU6_APLCA</name>
<dbReference type="GeneID" id="118477164"/>
<protein>
    <submittedName>
        <fullName evidence="3">Uncharacterized protein LOC118477164</fullName>
    </submittedName>
</protein>
<feature type="compositionally biased region" description="Basic and acidic residues" evidence="1">
    <location>
        <begin position="58"/>
        <end position="72"/>
    </location>
</feature>
<evidence type="ECO:0000313" key="2">
    <source>
        <dbReference type="Proteomes" id="UP000694888"/>
    </source>
</evidence>
<sequence>MTLLLYVLRRPSIDVERMVVPEPEEVVQNGWALRSRGKNSMTGSLLSLFPFRHLRPHGQTDSRDTLTSHDSGRYLSVPNGKLRYRPVPRGEAGEDEGEEDRRPSLNLPVTRMADLEDRLAVLQVVALGLAAY</sequence>
<organism evidence="2 3">
    <name type="scientific">Aplysia californica</name>
    <name type="common">California sea hare</name>
    <dbReference type="NCBI Taxonomy" id="6500"/>
    <lineage>
        <taxon>Eukaryota</taxon>
        <taxon>Metazoa</taxon>
        <taxon>Spiralia</taxon>
        <taxon>Lophotrochozoa</taxon>
        <taxon>Mollusca</taxon>
        <taxon>Gastropoda</taxon>
        <taxon>Heterobranchia</taxon>
        <taxon>Euthyneura</taxon>
        <taxon>Tectipleura</taxon>
        <taxon>Aplysiida</taxon>
        <taxon>Aplysioidea</taxon>
        <taxon>Aplysiidae</taxon>
        <taxon>Aplysia</taxon>
    </lineage>
</organism>
<accession>A0ABM1VUU6</accession>
<dbReference type="Proteomes" id="UP000694888">
    <property type="component" value="Unplaced"/>
</dbReference>
<reference evidence="3" key="1">
    <citation type="submission" date="2025-08" db="UniProtKB">
        <authorList>
            <consortium name="RefSeq"/>
        </authorList>
    </citation>
    <scope>IDENTIFICATION</scope>
</reference>
<feature type="region of interest" description="Disordered" evidence="1">
    <location>
        <begin position="57"/>
        <end position="105"/>
    </location>
</feature>
<dbReference type="RefSeq" id="XP_035826188.1">
    <property type="nucleotide sequence ID" value="XM_035970295.1"/>
</dbReference>
<keyword evidence="2" id="KW-1185">Reference proteome</keyword>